<keyword evidence="4" id="KW-0732">Signal</keyword>
<dbReference type="GO" id="GO:0046819">
    <property type="term" value="P:protein secretion by the type V secretion system"/>
    <property type="evidence" value="ECO:0007669"/>
    <property type="project" value="TreeGrafter"/>
</dbReference>
<name>A0A6I2UXB1_9FIRM</name>
<dbReference type="InterPro" id="IPR013686">
    <property type="entry name" value="Polypept-transport_assoc_ShlB"/>
</dbReference>
<accession>A0A6I2UXB1</accession>
<evidence type="ECO:0000256" key="4">
    <source>
        <dbReference type="SAM" id="SignalP"/>
    </source>
</evidence>
<dbReference type="InterPro" id="IPR005565">
    <property type="entry name" value="Hemolysn_activator_HlyB_C"/>
</dbReference>
<keyword evidence="1" id="KW-0472">Membrane</keyword>
<feature type="signal peptide" evidence="4">
    <location>
        <begin position="1"/>
        <end position="26"/>
    </location>
</feature>
<sequence length="547" mass="59639">MIVSKKKALISAIMMSSLGLSSTVFAAQSLSDDAAQVKAQTGTSSAVRVEVDQPAPANAAGQARFELKDISVSGDNLSVSQTAMKRIASRYTGRLVTLNDLNAMTKEITVYLRSHGYPAAAAYAPAQRIQNGVLSIKILPGLYGSVKIDNKSKLQDSVVERITRGLKSGKAITTNGLESVLYRLNDLGAVKATGLLSPGGQTGTSDLTLHIEDAKNVRATLYAENHGTKAAGHYRYGLIDDVYNVDHHGEHLNISGLISNDHMHNYSASFDLPYGTTATKAGISVGRSDYMLGSQFKNINAVGQSDNISLYAETPLLRTTGRSRYLRYGFDYRRLKDELRAYNYDVKRRSQTGHIGYAETIRTGKNVLDTAVTVSHGQMTMVSDYAKQNAMYSHAKGRFTKGVIDMTSVQGFNRRWDLLVRAQGQLASRNLDSSEQFYLGGANGVRAYPQGEGAGDVGGLASAELRYHTSVPGLTLCSFYDNGYSRGSKDGTYPSMHLSGWGLGMSYTRPDDYFLRLDYARRIGLDKNATDDAASNHRLWFMAGKIW</sequence>
<feature type="domain" description="Polypeptide-transport-associated ShlB-type" evidence="6">
    <location>
        <begin position="65"/>
        <end position="141"/>
    </location>
</feature>
<comment type="caution">
    <text evidence="7">The sequence shown here is derived from an EMBL/GenBank/DDBJ whole genome shotgun (WGS) entry which is preliminary data.</text>
</comment>
<feature type="domain" description="Haemolysin activator HlyB C-terminal" evidence="5">
    <location>
        <begin position="203"/>
        <end position="506"/>
    </location>
</feature>
<dbReference type="Pfam" id="PF08479">
    <property type="entry name" value="POTRA_2"/>
    <property type="match status" value="1"/>
</dbReference>
<evidence type="ECO:0000256" key="3">
    <source>
        <dbReference type="ARBA" id="ARBA00023237"/>
    </source>
</evidence>
<evidence type="ECO:0000256" key="2">
    <source>
        <dbReference type="ARBA" id="ARBA00022692"/>
    </source>
</evidence>
<proteinExistence type="predicted"/>
<dbReference type="RefSeq" id="WP_154621583.1">
    <property type="nucleotide sequence ID" value="NZ_VUNL01000016.1"/>
</dbReference>
<dbReference type="GO" id="GO:0008320">
    <property type="term" value="F:protein transmembrane transporter activity"/>
    <property type="evidence" value="ECO:0007669"/>
    <property type="project" value="TreeGrafter"/>
</dbReference>
<keyword evidence="8" id="KW-1185">Reference proteome</keyword>
<dbReference type="PANTHER" id="PTHR34597">
    <property type="entry name" value="SLR1661 PROTEIN"/>
    <property type="match status" value="1"/>
</dbReference>
<dbReference type="GO" id="GO:0098046">
    <property type="term" value="C:type V protein secretion system complex"/>
    <property type="evidence" value="ECO:0007669"/>
    <property type="project" value="TreeGrafter"/>
</dbReference>
<keyword evidence="3" id="KW-0998">Cell outer membrane</keyword>
<organism evidence="7 8">
    <name type="scientific">Selenomonas montiformis</name>
    <dbReference type="NCBI Taxonomy" id="2652285"/>
    <lineage>
        <taxon>Bacteria</taxon>
        <taxon>Bacillati</taxon>
        <taxon>Bacillota</taxon>
        <taxon>Negativicutes</taxon>
        <taxon>Selenomonadales</taxon>
        <taxon>Selenomonadaceae</taxon>
        <taxon>Selenomonas</taxon>
    </lineage>
</organism>
<evidence type="ECO:0000259" key="6">
    <source>
        <dbReference type="Pfam" id="PF08479"/>
    </source>
</evidence>
<keyword evidence="1" id="KW-1134">Transmembrane beta strand</keyword>
<evidence type="ECO:0000313" key="8">
    <source>
        <dbReference type="Proteomes" id="UP000430222"/>
    </source>
</evidence>
<feature type="chain" id="PRO_5026347358" evidence="4">
    <location>
        <begin position="27"/>
        <end position="547"/>
    </location>
</feature>
<evidence type="ECO:0000313" key="7">
    <source>
        <dbReference type="EMBL" id="MSV25817.1"/>
    </source>
</evidence>
<evidence type="ECO:0000259" key="5">
    <source>
        <dbReference type="Pfam" id="PF03865"/>
    </source>
</evidence>
<dbReference type="Gene3D" id="2.40.160.50">
    <property type="entry name" value="membrane protein fhac: a member of the omp85/tpsb transporter family"/>
    <property type="match status" value="1"/>
</dbReference>
<dbReference type="AlphaFoldDB" id="A0A6I2UXB1"/>
<dbReference type="PANTHER" id="PTHR34597:SF1">
    <property type="entry name" value="HEME_HEMOPEXIN TRANSPORTER PROTEIN HUXB"/>
    <property type="match status" value="1"/>
</dbReference>
<dbReference type="Proteomes" id="UP000430222">
    <property type="component" value="Unassembled WGS sequence"/>
</dbReference>
<dbReference type="InterPro" id="IPR051544">
    <property type="entry name" value="TPS_OM_transporter"/>
</dbReference>
<keyword evidence="2" id="KW-0812">Transmembrane</keyword>
<protein>
    <submittedName>
        <fullName evidence="7">ShlB/FhaC/HecB family hemolysin secretion/activation protein</fullName>
    </submittedName>
</protein>
<dbReference type="Pfam" id="PF03865">
    <property type="entry name" value="ShlB"/>
    <property type="match status" value="1"/>
</dbReference>
<dbReference type="Gene3D" id="3.10.20.310">
    <property type="entry name" value="membrane protein fhac"/>
    <property type="match status" value="1"/>
</dbReference>
<dbReference type="EMBL" id="VUNL01000016">
    <property type="protein sequence ID" value="MSV25817.1"/>
    <property type="molecule type" value="Genomic_DNA"/>
</dbReference>
<reference evidence="7 8" key="1">
    <citation type="submission" date="2019-08" db="EMBL/GenBank/DDBJ databases">
        <title>In-depth cultivation of the pig gut microbiome towards novel bacterial diversity and tailored functional studies.</title>
        <authorList>
            <person name="Wylensek D."/>
            <person name="Hitch T.C.A."/>
            <person name="Clavel T."/>
        </authorList>
    </citation>
    <scope>NUCLEOTIDE SEQUENCE [LARGE SCALE GENOMIC DNA]</scope>
    <source>
        <strain evidence="8">WCA-380-WT-3B3</strain>
    </source>
</reference>
<evidence type="ECO:0000256" key="1">
    <source>
        <dbReference type="ARBA" id="ARBA00022452"/>
    </source>
</evidence>
<gene>
    <name evidence="7" type="ORF">FYJ78_11720</name>
</gene>